<evidence type="ECO:0000313" key="2">
    <source>
        <dbReference type="Proteomes" id="UP000003160"/>
    </source>
</evidence>
<organism evidence="1 2">
    <name type="scientific">Hallella bergensis DSM 17361</name>
    <dbReference type="NCBI Taxonomy" id="585502"/>
    <lineage>
        <taxon>Bacteria</taxon>
        <taxon>Pseudomonadati</taxon>
        <taxon>Bacteroidota</taxon>
        <taxon>Bacteroidia</taxon>
        <taxon>Bacteroidales</taxon>
        <taxon>Prevotellaceae</taxon>
        <taxon>Hallella</taxon>
    </lineage>
</organism>
<keyword evidence="2" id="KW-1185">Reference proteome</keyword>
<gene>
    <name evidence="1" type="ORF">HMPREF0645_0114</name>
</gene>
<proteinExistence type="predicted"/>
<protein>
    <submittedName>
        <fullName evidence="1">Uncharacterized protein</fullName>
    </submittedName>
</protein>
<dbReference type="EMBL" id="ACKS01000009">
    <property type="protein sequence ID" value="EFA45523.1"/>
    <property type="molecule type" value="Genomic_DNA"/>
</dbReference>
<reference evidence="1 2" key="1">
    <citation type="submission" date="2009-10" db="EMBL/GenBank/DDBJ databases">
        <authorList>
            <person name="Qin X."/>
            <person name="Bachman B."/>
            <person name="Battles P."/>
            <person name="Bell A."/>
            <person name="Bess C."/>
            <person name="Bickham C."/>
            <person name="Chaboub L."/>
            <person name="Chen D."/>
            <person name="Coyle M."/>
            <person name="Deiros D.R."/>
            <person name="Dinh H."/>
            <person name="Forbes L."/>
            <person name="Fowler G."/>
            <person name="Francisco L."/>
            <person name="Fu Q."/>
            <person name="Gubbala S."/>
            <person name="Hale W."/>
            <person name="Han Y."/>
            <person name="Hemphill L."/>
            <person name="Highlander S.K."/>
            <person name="Hirani K."/>
            <person name="Hogues M."/>
            <person name="Jackson L."/>
            <person name="Jakkamsetti A."/>
            <person name="Javaid M."/>
            <person name="Jiang H."/>
            <person name="Korchina V."/>
            <person name="Kovar C."/>
            <person name="Lara F."/>
            <person name="Lee S."/>
            <person name="Mata R."/>
            <person name="Mathew T."/>
            <person name="Moen C."/>
            <person name="Morales K."/>
            <person name="Munidasa M."/>
            <person name="Nazareth L."/>
            <person name="Ngo R."/>
            <person name="Nguyen L."/>
            <person name="Okwuonu G."/>
            <person name="Ongeri F."/>
            <person name="Patil S."/>
            <person name="Petrosino J."/>
            <person name="Pham C."/>
            <person name="Pham P."/>
            <person name="Pu L.-L."/>
            <person name="Puazo M."/>
            <person name="Raj R."/>
            <person name="Reid J."/>
            <person name="Rouhana J."/>
            <person name="Saada N."/>
            <person name="Shang Y."/>
            <person name="Simmons D."/>
            <person name="Thornton R."/>
            <person name="Warren J."/>
            <person name="Weissenberger G."/>
            <person name="Zhang J."/>
            <person name="Zhang L."/>
            <person name="Zhou C."/>
            <person name="Zhu D."/>
            <person name="Muzny D."/>
            <person name="Worley K."/>
            <person name="Gibbs R."/>
        </authorList>
    </citation>
    <scope>NUCLEOTIDE SEQUENCE [LARGE SCALE GENOMIC DNA]</scope>
    <source>
        <strain evidence="1 2">DSM 17361</strain>
    </source>
</reference>
<dbReference type="Proteomes" id="UP000003160">
    <property type="component" value="Unassembled WGS sequence"/>
</dbReference>
<dbReference type="HOGENOM" id="CLU_213902_0_0_10"/>
<comment type="caution">
    <text evidence="1">The sequence shown here is derived from an EMBL/GenBank/DDBJ whole genome shotgun (WGS) entry which is preliminary data.</text>
</comment>
<sequence length="50" mass="5960">MDKVFTHFDGDEESRRAELIRIIEHSVEQLSLSELEALYYDLISKDYIKL</sequence>
<dbReference type="RefSeq" id="WP_007175318.1">
    <property type="nucleotide sequence ID" value="NZ_GG704784.1"/>
</dbReference>
<evidence type="ECO:0000313" key="1">
    <source>
        <dbReference type="EMBL" id="EFA45523.1"/>
    </source>
</evidence>
<name>D1PT29_9BACT</name>
<accession>D1PT29</accession>
<dbReference type="AlphaFoldDB" id="D1PT29"/>